<feature type="domain" description="4Fe-4S ferredoxin-type" evidence="1">
    <location>
        <begin position="17"/>
        <end position="48"/>
    </location>
</feature>
<organism evidence="2">
    <name type="scientific">marine sediment metagenome</name>
    <dbReference type="NCBI Taxonomy" id="412755"/>
    <lineage>
        <taxon>unclassified sequences</taxon>
        <taxon>metagenomes</taxon>
        <taxon>ecological metagenomes</taxon>
    </lineage>
</organism>
<dbReference type="PROSITE" id="PS51379">
    <property type="entry name" value="4FE4S_FER_2"/>
    <property type="match status" value="1"/>
</dbReference>
<dbReference type="AlphaFoldDB" id="X0TFP7"/>
<gene>
    <name evidence="2" type="ORF">S01H1_19132</name>
</gene>
<comment type="caution">
    <text evidence="2">The sequence shown here is derived from an EMBL/GenBank/DDBJ whole genome shotgun (WGS) entry which is preliminary data.</text>
</comment>
<name>X0TFP7_9ZZZZ</name>
<reference evidence="2" key="1">
    <citation type="journal article" date="2014" name="Front. Microbiol.">
        <title>High frequency of phylogenetically diverse reductive dehalogenase-homologous genes in deep subseafloor sedimentary metagenomes.</title>
        <authorList>
            <person name="Kawai M."/>
            <person name="Futagami T."/>
            <person name="Toyoda A."/>
            <person name="Takaki Y."/>
            <person name="Nishi S."/>
            <person name="Hori S."/>
            <person name="Arai W."/>
            <person name="Tsubouchi T."/>
            <person name="Morono Y."/>
            <person name="Uchiyama I."/>
            <person name="Ito T."/>
            <person name="Fujiyama A."/>
            <person name="Inagaki F."/>
            <person name="Takami H."/>
        </authorList>
    </citation>
    <scope>NUCLEOTIDE SEQUENCE</scope>
    <source>
        <strain evidence="2">Expedition CK06-06</strain>
    </source>
</reference>
<dbReference type="SUPFAM" id="SSF54862">
    <property type="entry name" value="4Fe-4S ferredoxins"/>
    <property type="match status" value="1"/>
</dbReference>
<dbReference type="EMBL" id="BARS01010300">
    <property type="protein sequence ID" value="GAF92009.1"/>
    <property type="molecule type" value="Genomic_DNA"/>
</dbReference>
<dbReference type="InterPro" id="IPR017900">
    <property type="entry name" value="4Fe4S_Fe_S_CS"/>
</dbReference>
<evidence type="ECO:0000313" key="2">
    <source>
        <dbReference type="EMBL" id="GAF92009.1"/>
    </source>
</evidence>
<sequence>MDYKPAQVLKMIQLGMREPLLKSSAPWLCVGCEACGTRCPNGIRLAPVMDTLKYMALEAGYAPPEAKAYALHRSFLNNIKLFGRVHEATMLVEYKLRSRDLFSDLDLGVLLLLKGKIPLLPERVKALDQVKELYRRAGQ</sequence>
<dbReference type="InterPro" id="IPR017896">
    <property type="entry name" value="4Fe4S_Fe-S-bd"/>
</dbReference>
<protein>
    <recommendedName>
        <fullName evidence="1">4Fe-4S ferredoxin-type domain-containing protein</fullName>
    </recommendedName>
</protein>
<evidence type="ECO:0000259" key="1">
    <source>
        <dbReference type="PROSITE" id="PS51379"/>
    </source>
</evidence>
<accession>X0TFP7</accession>
<dbReference type="PROSITE" id="PS00198">
    <property type="entry name" value="4FE4S_FER_1"/>
    <property type="match status" value="1"/>
</dbReference>
<proteinExistence type="predicted"/>